<feature type="transmembrane region" description="Helical" evidence="1">
    <location>
        <begin position="59"/>
        <end position="76"/>
    </location>
</feature>
<dbReference type="Proteomes" id="UP001220658">
    <property type="component" value="Unassembled WGS sequence"/>
</dbReference>
<dbReference type="EMBL" id="JAQNCK010000025">
    <property type="protein sequence ID" value="MDC0828786.1"/>
    <property type="molecule type" value="Genomic_DNA"/>
</dbReference>
<keyword evidence="1" id="KW-0472">Membrane</keyword>
<comment type="caution">
    <text evidence="2">The sequence shown here is derived from an EMBL/GenBank/DDBJ whole genome shotgun (WGS) entry which is preliminary data.</text>
</comment>
<feature type="transmembrane region" description="Helical" evidence="1">
    <location>
        <begin position="12"/>
        <end position="30"/>
    </location>
</feature>
<dbReference type="AlphaFoldDB" id="A0AAW6FUT6"/>
<reference evidence="2" key="1">
    <citation type="submission" date="2023-01" db="EMBL/GenBank/DDBJ databases">
        <title>Human gut microbiome strain richness.</title>
        <authorList>
            <person name="Chen-Liaw A."/>
        </authorList>
    </citation>
    <scope>NUCLEOTIDE SEQUENCE</scope>
    <source>
        <strain evidence="2">D55st1_G4_D55t1_190419</strain>
    </source>
</reference>
<dbReference type="RefSeq" id="WP_195191555.1">
    <property type="nucleotide sequence ID" value="NZ_JADMUL010000025.1"/>
</dbReference>
<evidence type="ECO:0000313" key="2">
    <source>
        <dbReference type="EMBL" id="MDC0828786.1"/>
    </source>
</evidence>
<evidence type="ECO:0000313" key="3">
    <source>
        <dbReference type="Proteomes" id="UP001220658"/>
    </source>
</evidence>
<gene>
    <name evidence="2" type="ORF">POG00_08665</name>
</gene>
<evidence type="ECO:0000256" key="1">
    <source>
        <dbReference type="SAM" id="Phobius"/>
    </source>
</evidence>
<proteinExistence type="predicted"/>
<feature type="transmembrane region" description="Helical" evidence="1">
    <location>
        <begin position="36"/>
        <end position="52"/>
    </location>
</feature>
<accession>A0AAW6FUT6</accession>
<keyword evidence="1" id="KW-1133">Transmembrane helix</keyword>
<keyword evidence="1" id="KW-0812">Transmembrane</keyword>
<sequence>MKKFGLEKWRTILIVSLTLIVVFVMGVTGIVHLDDVSMGIVWILIGLITIVLKSKTDKYYFFIGIVQILLGIWFFLR</sequence>
<name>A0AAW6FUT6_9FIRM</name>
<protein>
    <submittedName>
        <fullName evidence="2">Uncharacterized protein</fullName>
    </submittedName>
</protein>
<organism evidence="2 3">
    <name type="scientific">Faecalitalea cylindroides</name>
    <dbReference type="NCBI Taxonomy" id="39483"/>
    <lineage>
        <taxon>Bacteria</taxon>
        <taxon>Bacillati</taxon>
        <taxon>Bacillota</taxon>
        <taxon>Erysipelotrichia</taxon>
        <taxon>Erysipelotrichales</taxon>
        <taxon>Erysipelotrichaceae</taxon>
        <taxon>Faecalitalea</taxon>
    </lineage>
</organism>